<comment type="caution">
    <text evidence="5">Lacks conserved residue(s) required for the propagation of feature annotation.</text>
</comment>
<dbReference type="GO" id="GO:0006508">
    <property type="term" value="P:proteolysis"/>
    <property type="evidence" value="ECO:0007669"/>
    <property type="project" value="UniProtKB-KW"/>
</dbReference>
<dbReference type="PANTHER" id="PTHR43806:SF58">
    <property type="entry name" value="ALKALINE PROTEASE 1-RELATED"/>
    <property type="match status" value="1"/>
</dbReference>
<keyword evidence="3" id="KW-0378">Hydrolase</keyword>
<evidence type="ECO:0000256" key="5">
    <source>
        <dbReference type="PROSITE-ProRule" id="PRU01240"/>
    </source>
</evidence>
<dbReference type="InterPro" id="IPR036852">
    <property type="entry name" value="Peptidase_S8/S53_dom_sf"/>
</dbReference>
<comment type="similarity">
    <text evidence="1 5">Belongs to the peptidase S8 family.</text>
</comment>
<evidence type="ECO:0000256" key="3">
    <source>
        <dbReference type="ARBA" id="ARBA00022801"/>
    </source>
</evidence>
<dbReference type="PRINTS" id="PR00723">
    <property type="entry name" value="SUBTILISIN"/>
</dbReference>
<evidence type="ECO:0000256" key="4">
    <source>
        <dbReference type="ARBA" id="ARBA00022825"/>
    </source>
</evidence>
<dbReference type="PROSITE" id="PS00138">
    <property type="entry name" value="SUBTILASE_SER"/>
    <property type="match status" value="1"/>
</dbReference>
<dbReference type="AlphaFoldDB" id="A0AAD8UU24"/>
<dbReference type="PROSITE" id="PS51892">
    <property type="entry name" value="SUBTILASE"/>
    <property type="match status" value="1"/>
</dbReference>
<dbReference type="InterPro" id="IPR000209">
    <property type="entry name" value="Peptidase_S8/S53_dom"/>
</dbReference>
<organism evidence="7 8">
    <name type="scientific">Colletotrichum navitas</name>
    <dbReference type="NCBI Taxonomy" id="681940"/>
    <lineage>
        <taxon>Eukaryota</taxon>
        <taxon>Fungi</taxon>
        <taxon>Dikarya</taxon>
        <taxon>Ascomycota</taxon>
        <taxon>Pezizomycotina</taxon>
        <taxon>Sordariomycetes</taxon>
        <taxon>Hypocreomycetidae</taxon>
        <taxon>Glomerellales</taxon>
        <taxon>Glomerellaceae</taxon>
        <taxon>Colletotrichum</taxon>
        <taxon>Colletotrichum graminicola species complex</taxon>
    </lineage>
</organism>
<evidence type="ECO:0000313" key="7">
    <source>
        <dbReference type="EMBL" id="KAK1561406.1"/>
    </source>
</evidence>
<dbReference type="GeneID" id="85446683"/>
<dbReference type="InterPro" id="IPR023828">
    <property type="entry name" value="Peptidase_S8_Ser-AS"/>
</dbReference>
<evidence type="ECO:0000259" key="6">
    <source>
        <dbReference type="Pfam" id="PF00082"/>
    </source>
</evidence>
<dbReference type="Pfam" id="PF00082">
    <property type="entry name" value="Peptidase_S8"/>
    <property type="match status" value="1"/>
</dbReference>
<dbReference type="GO" id="GO:0004252">
    <property type="term" value="F:serine-type endopeptidase activity"/>
    <property type="evidence" value="ECO:0007669"/>
    <property type="project" value="InterPro"/>
</dbReference>
<keyword evidence="2" id="KW-0645">Protease</keyword>
<comment type="caution">
    <text evidence="7">The sequence shown here is derived from an EMBL/GenBank/DDBJ whole genome shotgun (WGS) entry which is preliminary data.</text>
</comment>
<evidence type="ECO:0000313" key="8">
    <source>
        <dbReference type="Proteomes" id="UP001230504"/>
    </source>
</evidence>
<dbReference type="PANTHER" id="PTHR43806">
    <property type="entry name" value="PEPTIDASE S8"/>
    <property type="match status" value="1"/>
</dbReference>
<protein>
    <submittedName>
        <fullName evidence="7">Peptidase S8/S53 domain-containing protein</fullName>
    </submittedName>
</protein>
<reference evidence="7" key="1">
    <citation type="submission" date="2021-06" db="EMBL/GenBank/DDBJ databases">
        <title>Comparative genomics, transcriptomics and evolutionary studies reveal genomic signatures of adaptation to plant cell wall in hemibiotrophic fungi.</title>
        <authorList>
            <consortium name="DOE Joint Genome Institute"/>
            <person name="Baroncelli R."/>
            <person name="Diaz J.F."/>
            <person name="Benocci T."/>
            <person name="Peng M."/>
            <person name="Battaglia E."/>
            <person name="Haridas S."/>
            <person name="Andreopoulos W."/>
            <person name="Labutti K."/>
            <person name="Pangilinan J."/>
            <person name="Floch G.L."/>
            <person name="Makela M.R."/>
            <person name="Henrissat B."/>
            <person name="Grigoriev I.V."/>
            <person name="Crouch J.A."/>
            <person name="De Vries R.P."/>
            <person name="Sukno S.A."/>
            <person name="Thon M.R."/>
        </authorList>
    </citation>
    <scope>NUCLEOTIDE SEQUENCE</scope>
    <source>
        <strain evidence="7">CBS 125086</strain>
    </source>
</reference>
<gene>
    <name evidence="7" type="ORF">LY79DRAFT_645454</name>
</gene>
<dbReference type="InterPro" id="IPR050131">
    <property type="entry name" value="Peptidase_S8_subtilisin-like"/>
</dbReference>
<keyword evidence="8" id="KW-1185">Reference proteome</keyword>
<dbReference type="SUPFAM" id="SSF52743">
    <property type="entry name" value="Subtilisin-like"/>
    <property type="match status" value="1"/>
</dbReference>
<evidence type="ECO:0000256" key="1">
    <source>
        <dbReference type="ARBA" id="ARBA00011073"/>
    </source>
</evidence>
<dbReference type="Gene3D" id="3.40.50.200">
    <property type="entry name" value="Peptidase S8/S53 domain"/>
    <property type="match status" value="1"/>
</dbReference>
<proteinExistence type="inferred from homology"/>
<dbReference type="RefSeq" id="XP_060406641.1">
    <property type="nucleotide sequence ID" value="XM_060562443.1"/>
</dbReference>
<accession>A0AAD8UU24</accession>
<dbReference type="EMBL" id="JAHLJV010000321">
    <property type="protein sequence ID" value="KAK1561406.1"/>
    <property type="molecule type" value="Genomic_DNA"/>
</dbReference>
<evidence type="ECO:0000256" key="2">
    <source>
        <dbReference type="ARBA" id="ARBA00022670"/>
    </source>
</evidence>
<name>A0AAD8UU24_9PEZI</name>
<keyword evidence="4" id="KW-0720">Serine protease</keyword>
<feature type="domain" description="Peptidase S8/S53" evidence="6">
    <location>
        <begin position="11"/>
        <end position="256"/>
    </location>
</feature>
<dbReference type="InterPro" id="IPR015500">
    <property type="entry name" value="Peptidase_S8_subtilisin-rel"/>
</dbReference>
<sequence length="319" mass="34713">MPGYLCPKSAGKGITIYIIGPGTDPHHEEYTQSPGSKRWLYLSENDKSESDGDRRLGHGTCVQSLVNGPRFGAAKAADIVIVKLPFPANYITISSAFKLVAEDIEARNLRGKAVITMSEGYPGIDIYKSKSSGTQVIKQGLFGKVKELRDYILRLISLDVPLVVSSGNNRQVYKHIDSFPAALGEVIDVITVGAMEPNGARTQYSQGEINEVTVLAVGQVECAKKDSTSQTRQIYGTSFAAPRVAGMIATWLGSEEYRERLHVKGKVVANVKNLLKELAYIKMPASKPDGGFLVAYNGFGKFTCRGYSDPKQAQGRKLC</sequence>
<dbReference type="Proteomes" id="UP001230504">
    <property type="component" value="Unassembled WGS sequence"/>
</dbReference>